<evidence type="ECO:0000313" key="3">
    <source>
        <dbReference type="Proteomes" id="UP000078542"/>
    </source>
</evidence>
<evidence type="ECO:0008006" key="4">
    <source>
        <dbReference type="Google" id="ProtNLM"/>
    </source>
</evidence>
<sequence length="347" mass="38356">MPFKCCVPNCNGNYKNVPKVATFSFPKNEICELHFRLSEMERETSHYVESTGKLLTAPLAHPRLIKDAVPSQFPNCPRYMTTNDAPKRLAPETKRMKLEHAMIEQVIERSIETEKLFNEKIGFSSLDELYAKLKERIDLQKWIISRRDNVLGSYPLENFVKICFCIIGLHFDPTSTAIARSHPGRAANARGLAPYSWSSPGIQEAPFAAQLPLRHAAPGTVAHTLAWEVPLCWPPTCPPLSGRTPFATITHHPSRHGSPQPPRTPGVPGCDQMFPPSVFLPRGPIPAFAGQVWASCHSPRGVRTTGTPGVPRPAGPRPATTSRAGVGKKHLIEYHVLTCKCNKTAPL</sequence>
<accession>A0A151I6T6</accession>
<name>A0A151I6T6_9HYME</name>
<keyword evidence="3" id="KW-1185">Reference proteome</keyword>
<proteinExistence type="predicted"/>
<dbReference type="Proteomes" id="UP000078542">
    <property type="component" value="Unassembled WGS sequence"/>
</dbReference>
<dbReference type="EMBL" id="KQ978504">
    <property type="protein sequence ID" value="KYM93406.1"/>
    <property type="molecule type" value="Genomic_DNA"/>
</dbReference>
<dbReference type="AlphaFoldDB" id="A0A151I6T6"/>
<evidence type="ECO:0000313" key="2">
    <source>
        <dbReference type="EMBL" id="KYM93406.1"/>
    </source>
</evidence>
<reference evidence="2 3" key="1">
    <citation type="submission" date="2016-03" db="EMBL/GenBank/DDBJ databases">
        <title>Cyphomyrmex costatus WGS genome.</title>
        <authorList>
            <person name="Nygaard S."/>
            <person name="Hu H."/>
            <person name="Boomsma J."/>
            <person name="Zhang G."/>
        </authorList>
    </citation>
    <scope>NUCLEOTIDE SEQUENCE [LARGE SCALE GENOMIC DNA]</scope>
    <source>
        <strain evidence="2">MS0001</strain>
        <tissue evidence="2">Whole body</tissue>
    </source>
</reference>
<dbReference type="SUPFAM" id="SSF57716">
    <property type="entry name" value="Glucocorticoid receptor-like (DNA-binding domain)"/>
    <property type="match status" value="1"/>
</dbReference>
<evidence type="ECO:0000256" key="1">
    <source>
        <dbReference type="SAM" id="MobiDB-lite"/>
    </source>
</evidence>
<organism evidence="2 3">
    <name type="scientific">Cyphomyrmex costatus</name>
    <dbReference type="NCBI Taxonomy" id="456900"/>
    <lineage>
        <taxon>Eukaryota</taxon>
        <taxon>Metazoa</taxon>
        <taxon>Ecdysozoa</taxon>
        <taxon>Arthropoda</taxon>
        <taxon>Hexapoda</taxon>
        <taxon>Insecta</taxon>
        <taxon>Pterygota</taxon>
        <taxon>Neoptera</taxon>
        <taxon>Endopterygota</taxon>
        <taxon>Hymenoptera</taxon>
        <taxon>Apocrita</taxon>
        <taxon>Aculeata</taxon>
        <taxon>Formicoidea</taxon>
        <taxon>Formicidae</taxon>
        <taxon>Myrmicinae</taxon>
        <taxon>Cyphomyrmex</taxon>
    </lineage>
</organism>
<protein>
    <recommendedName>
        <fullName evidence="4">THAP-type domain-containing protein</fullName>
    </recommendedName>
</protein>
<gene>
    <name evidence="2" type="ORF">ALC62_15996</name>
</gene>
<feature type="region of interest" description="Disordered" evidence="1">
    <location>
        <begin position="301"/>
        <end position="324"/>
    </location>
</feature>